<dbReference type="GO" id="GO:0004523">
    <property type="term" value="F:RNA-DNA hybrid ribonuclease activity"/>
    <property type="evidence" value="ECO:0007669"/>
    <property type="project" value="InterPro"/>
</dbReference>
<dbReference type="InterPro" id="IPR012337">
    <property type="entry name" value="RNaseH-like_sf"/>
</dbReference>
<dbReference type="Proteomes" id="UP000198211">
    <property type="component" value="Unassembled WGS sequence"/>
</dbReference>
<reference evidence="3" key="1">
    <citation type="submission" date="2017-03" db="EMBL/GenBank/DDBJ databases">
        <title>Phytopthora megakarya and P. palmivora, two closely related causual agents of cacao black pod achieved similar genome size and gene model numbers by different mechanisms.</title>
        <authorList>
            <person name="Ali S."/>
            <person name="Shao J."/>
            <person name="Larry D.J."/>
            <person name="Kronmiller B."/>
            <person name="Shen D."/>
            <person name="Strem M.D."/>
            <person name="Melnick R.L."/>
            <person name="Guiltinan M.J."/>
            <person name="Tyler B.M."/>
            <person name="Meinhardt L.W."/>
            <person name="Bailey B.A."/>
        </authorList>
    </citation>
    <scope>NUCLEOTIDE SEQUENCE [LARGE SCALE GENOMIC DNA]</scope>
    <source>
        <strain evidence="3">zdho120</strain>
    </source>
</reference>
<dbReference type="InterPro" id="IPR036397">
    <property type="entry name" value="RNaseH_sf"/>
</dbReference>
<dbReference type="AlphaFoldDB" id="A0A225UPI5"/>
<evidence type="ECO:0000259" key="1">
    <source>
        <dbReference type="Pfam" id="PF13456"/>
    </source>
</evidence>
<dbReference type="GO" id="GO:0003964">
    <property type="term" value="F:RNA-directed DNA polymerase activity"/>
    <property type="evidence" value="ECO:0007669"/>
    <property type="project" value="UniProtKB-KW"/>
</dbReference>
<organism evidence="2 3">
    <name type="scientific">Phytophthora megakarya</name>
    <dbReference type="NCBI Taxonomy" id="4795"/>
    <lineage>
        <taxon>Eukaryota</taxon>
        <taxon>Sar</taxon>
        <taxon>Stramenopiles</taxon>
        <taxon>Oomycota</taxon>
        <taxon>Peronosporomycetes</taxon>
        <taxon>Peronosporales</taxon>
        <taxon>Peronosporaceae</taxon>
        <taxon>Phytophthora</taxon>
    </lineage>
</organism>
<evidence type="ECO:0000313" key="2">
    <source>
        <dbReference type="EMBL" id="OWY94841.1"/>
    </source>
</evidence>
<evidence type="ECO:0000313" key="3">
    <source>
        <dbReference type="Proteomes" id="UP000198211"/>
    </source>
</evidence>
<keyword evidence="2" id="KW-0695">RNA-directed DNA polymerase</keyword>
<name>A0A225UPI5_9STRA</name>
<keyword evidence="3" id="KW-1185">Reference proteome</keyword>
<accession>A0A225UPI5</accession>
<dbReference type="Pfam" id="PF13456">
    <property type="entry name" value="RVT_3"/>
    <property type="match status" value="1"/>
</dbReference>
<dbReference type="EMBL" id="NBNE01013750">
    <property type="protein sequence ID" value="OWY94841.1"/>
    <property type="molecule type" value="Genomic_DNA"/>
</dbReference>
<dbReference type="InterPro" id="IPR002156">
    <property type="entry name" value="RNaseH_domain"/>
</dbReference>
<dbReference type="Gene3D" id="3.30.420.10">
    <property type="entry name" value="Ribonuclease H-like superfamily/Ribonuclease H"/>
    <property type="match status" value="1"/>
</dbReference>
<protein>
    <submittedName>
        <fullName evidence="2">Reverse transcriptase</fullName>
    </submittedName>
</protein>
<proteinExistence type="predicted"/>
<dbReference type="SUPFAM" id="SSF53098">
    <property type="entry name" value="Ribonuclease H-like"/>
    <property type="match status" value="1"/>
</dbReference>
<gene>
    <name evidence="2" type="ORF">PHMEG_00035315</name>
</gene>
<comment type="caution">
    <text evidence="2">The sequence shown here is derived from an EMBL/GenBank/DDBJ whole genome shotgun (WGS) entry which is preliminary data.</text>
</comment>
<dbReference type="GO" id="GO:0003676">
    <property type="term" value="F:nucleic acid binding"/>
    <property type="evidence" value="ECO:0007669"/>
    <property type="project" value="InterPro"/>
</dbReference>
<dbReference type="OrthoDB" id="146525at2759"/>
<feature type="domain" description="RNase H type-1" evidence="1">
    <location>
        <begin position="105"/>
        <end position="190"/>
    </location>
</feature>
<keyword evidence="2" id="KW-0548">Nucleotidyltransferase</keyword>
<keyword evidence="2" id="KW-0808">Transferase</keyword>
<sequence>MSQHDGGKDVPCSNPTHDLGWLFRSKGLQGRLSQWAAILSPWRLEILRSVKGEEEILGALAASITSRAYVDAALEEIAPRKRPFRTAPIPVPKIGPAESLHVIIFDGSARVKREGGAFSAVIWKLPNWDVVRAASAYVEGLTVDEAEYRGMLLGISLLVDLDVARLIVCGDSNLVIRQMRGEMDCKSPGLRTGRQNAWCRPAIKMYIADINQRDWDQYAERLTYALNTVHDRTRDETPFFLVYGWDPRSTLEATLAVGKTSYRDAEVCRWRMLIQRHYPIPRAQSLELVREAVDARAARQNAHATEHAIERGSRVWLYLDRVKPGYARKPAHMWHGPFRVAELVSAYAVRLETHGTPYPGKSLN</sequence>